<reference evidence="3" key="1">
    <citation type="submission" date="2024-06" db="EMBL/GenBank/DDBJ databases">
        <title>Multi-omics analyses provide insights into the biosynthesis of the anticancer antibiotic pleurotin in Hohenbuehelia grisea.</title>
        <authorList>
            <person name="Weaver J.A."/>
            <person name="Alberti F."/>
        </authorList>
    </citation>
    <scope>NUCLEOTIDE SEQUENCE [LARGE SCALE GENOMIC DNA]</scope>
    <source>
        <strain evidence="3">T-177</strain>
    </source>
</reference>
<evidence type="ECO:0000313" key="2">
    <source>
        <dbReference type="EMBL" id="KAL0957487.1"/>
    </source>
</evidence>
<proteinExistence type="predicted"/>
<dbReference type="EMBL" id="JASNQZ010000005">
    <property type="protein sequence ID" value="KAL0957487.1"/>
    <property type="molecule type" value="Genomic_DNA"/>
</dbReference>
<protein>
    <submittedName>
        <fullName evidence="2">Uncharacterized protein</fullName>
    </submittedName>
</protein>
<dbReference type="Proteomes" id="UP001556367">
    <property type="component" value="Unassembled WGS sequence"/>
</dbReference>
<feature type="region of interest" description="Disordered" evidence="1">
    <location>
        <begin position="78"/>
        <end position="99"/>
    </location>
</feature>
<feature type="region of interest" description="Disordered" evidence="1">
    <location>
        <begin position="1"/>
        <end position="57"/>
    </location>
</feature>
<sequence length="99" mass="11004">MDAAGHAKTTPSNYPPPPPDNEAVTAASRTQDLPPSLARRSKNPQIPRPILSPPSHVPCRQPQRWLLRLAVLSPRHPFETAMKTDQQAPTWSGRQRLSQ</sequence>
<evidence type="ECO:0000313" key="3">
    <source>
        <dbReference type="Proteomes" id="UP001556367"/>
    </source>
</evidence>
<feature type="compositionally biased region" description="Pro residues" evidence="1">
    <location>
        <begin position="46"/>
        <end position="56"/>
    </location>
</feature>
<feature type="compositionally biased region" description="Polar residues" evidence="1">
    <location>
        <begin position="83"/>
        <end position="99"/>
    </location>
</feature>
<keyword evidence="3" id="KW-1185">Reference proteome</keyword>
<name>A0ABR3JPW5_9AGAR</name>
<organism evidence="2 3">
    <name type="scientific">Hohenbuehelia grisea</name>
    <dbReference type="NCBI Taxonomy" id="104357"/>
    <lineage>
        <taxon>Eukaryota</taxon>
        <taxon>Fungi</taxon>
        <taxon>Dikarya</taxon>
        <taxon>Basidiomycota</taxon>
        <taxon>Agaricomycotina</taxon>
        <taxon>Agaricomycetes</taxon>
        <taxon>Agaricomycetidae</taxon>
        <taxon>Agaricales</taxon>
        <taxon>Pleurotineae</taxon>
        <taxon>Pleurotaceae</taxon>
        <taxon>Hohenbuehelia</taxon>
    </lineage>
</organism>
<gene>
    <name evidence="2" type="ORF">HGRIS_001280</name>
</gene>
<accession>A0ABR3JPW5</accession>
<comment type="caution">
    <text evidence="2">The sequence shown here is derived from an EMBL/GenBank/DDBJ whole genome shotgun (WGS) entry which is preliminary data.</text>
</comment>
<evidence type="ECO:0000256" key="1">
    <source>
        <dbReference type="SAM" id="MobiDB-lite"/>
    </source>
</evidence>